<dbReference type="InterPro" id="IPR028098">
    <property type="entry name" value="Glyco_trans_4-like_N"/>
</dbReference>
<keyword evidence="5" id="KW-1185">Reference proteome</keyword>
<evidence type="ECO:0000313" key="5">
    <source>
        <dbReference type="Proteomes" id="UP000028302"/>
    </source>
</evidence>
<accession>A0A084IP49</accession>
<dbReference type="GO" id="GO:0016757">
    <property type="term" value="F:glycosyltransferase activity"/>
    <property type="evidence" value="ECO:0007669"/>
    <property type="project" value="UniProtKB-KW"/>
</dbReference>
<dbReference type="eggNOG" id="COG0438">
    <property type="taxonomic scope" value="Bacteria"/>
</dbReference>
<proteinExistence type="predicted"/>
<dbReference type="PATRIC" id="fig|1304275.5.peg.944"/>
<dbReference type="Proteomes" id="UP000028302">
    <property type="component" value="Unassembled WGS sequence"/>
</dbReference>
<dbReference type="Gene3D" id="3.40.50.2000">
    <property type="entry name" value="Glycogen Phosphorylase B"/>
    <property type="match status" value="2"/>
</dbReference>
<dbReference type="AlphaFoldDB" id="A0A084IP49"/>
<dbReference type="PANTHER" id="PTHR12526:SF510">
    <property type="entry name" value="D-INOSITOL 3-PHOSPHATE GLYCOSYLTRANSFERASE"/>
    <property type="match status" value="1"/>
</dbReference>
<organism evidence="4 5">
    <name type="scientific">Salinisphaera hydrothermalis (strain C41B8)</name>
    <dbReference type="NCBI Taxonomy" id="1304275"/>
    <lineage>
        <taxon>Bacteria</taxon>
        <taxon>Pseudomonadati</taxon>
        <taxon>Pseudomonadota</taxon>
        <taxon>Gammaproteobacteria</taxon>
        <taxon>Salinisphaerales</taxon>
        <taxon>Salinisphaeraceae</taxon>
        <taxon>Salinisphaera</taxon>
    </lineage>
</organism>
<dbReference type="STRING" id="1304275.C41B8_04606"/>
<feature type="domain" description="Glycosyltransferase subfamily 4-like N-terminal" evidence="3">
    <location>
        <begin position="21"/>
        <end position="215"/>
    </location>
</feature>
<dbReference type="PANTHER" id="PTHR12526">
    <property type="entry name" value="GLYCOSYLTRANSFERASE"/>
    <property type="match status" value="1"/>
</dbReference>
<gene>
    <name evidence="4" type="ORF">C41B8_04606</name>
</gene>
<reference evidence="4 5" key="1">
    <citation type="submission" date="2013-03" db="EMBL/GenBank/DDBJ databases">
        <title>Salinisphaera hydrothermalis C41B8 Genome Sequencing.</title>
        <authorList>
            <person name="Li C."/>
            <person name="Lai Q."/>
            <person name="Shao Z."/>
        </authorList>
    </citation>
    <scope>NUCLEOTIDE SEQUENCE [LARGE SCALE GENOMIC DNA]</scope>
    <source>
        <strain evidence="4 5">C41B8</strain>
    </source>
</reference>
<evidence type="ECO:0000256" key="2">
    <source>
        <dbReference type="ARBA" id="ARBA00022679"/>
    </source>
</evidence>
<evidence type="ECO:0000256" key="1">
    <source>
        <dbReference type="ARBA" id="ARBA00022676"/>
    </source>
</evidence>
<dbReference type="RefSeq" id="WP_051883065.1">
    <property type="nucleotide sequence ID" value="NZ_APNK01000004.1"/>
</dbReference>
<dbReference type="Pfam" id="PF13692">
    <property type="entry name" value="Glyco_trans_1_4"/>
    <property type="match status" value="1"/>
</dbReference>
<evidence type="ECO:0000313" key="4">
    <source>
        <dbReference type="EMBL" id="KEZ78483.1"/>
    </source>
</evidence>
<dbReference type="CDD" id="cd03811">
    <property type="entry name" value="GT4_GT28_WabH-like"/>
    <property type="match status" value="1"/>
</dbReference>
<sequence length="427" mass="46649">MPPDELPPTHIAFYIPTLAGGGAERVMLRLADEFARRGHRVDLVVNREQGAYAGAISPHLRSVVVLNRQNKWAARLSIARANPGDIGVLLRPVLLAPMPIMGLRYVSSLADYLRRERPALLISALFYANLGAIWARRLAGVETRLIVTQHNSVSQLIADGQARRGEGWRWRHLPALLKRAYMSADRVAAVSDGAADDLARTTGLPRDRVITLYNPSCTPEVLDREGAPPADDWFATGAPPVVLGVGRLEAQKDFTTLIRAFARVRKKRLARLIILGEGGLRHDLEAEAVRSGVAEDVRLPGWVDNPYDYMQYSAVFVLSSAWEGLSTALIEAMGSGCAVVSTDCPSGSREILADGRFGPLAEVGDEAGLSAAIDQMLDAPTPRAELVARARDFSVETSVRRYLSCVAELLAPDSDYETWPDGRLERE</sequence>
<protein>
    <submittedName>
        <fullName evidence="4">Glycosyl transferase group 1 protein</fullName>
    </submittedName>
</protein>
<comment type="caution">
    <text evidence="4">The sequence shown here is derived from an EMBL/GenBank/DDBJ whole genome shotgun (WGS) entry which is preliminary data.</text>
</comment>
<dbReference type="SUPFAM" id="SSF53756">
    <property type="entry name" value="UDP-Glycosyltransferase/glycogen phosphorylase"/>
    <property type="match status" value="1"/>
</dbReference>
<dbReference type="EMBL" id="APNK01000004">
    <property type="protein sequence ID" value="KEZ78483.1"/>
    <property type="molecule type" value="Genomic_DNA"/>
</dbReference>
<keyword evidence="1" id="KW-0328">Glycosyltransferase</keyword>
<keyword evidence="2 4" id="KW-0808">Transferase</keyword>
<evidence type="ECO:0000259" key="3">
    <source>
        <dbReference type="Pfam" id="PF13439"/>
    </source>
</evidence>
<name>A0A084IP49_SALHC</name>
<dbReference type="Pfam" id="PF13439">
    <property type="entry name" value="Glyco_transf_4"/>
    <property type="match status" value="1"/>
</dbReference>